<evidence type="ECO:0000313" key="1">
    <source>
        <dbReference type="EMBL" id="MEN7548564.1"/>
    </source>
</evidence>
<gene>
    <name evidence="1" type="ORF">AAG747_11625</name>
</gene>
<dbReference type="RefSeq" id="WP_346821343.1">
    <property type="nucleotide sequence ID" value="NZ_JBDKWZ010000006.1"/>
</dbReference>
<protein>
    <recommendedName>
        <fullName evidence="3">Lipoprotein</fullName>
    </recommendedName>
</protein>
<keyword evidence="2" id="KW-1185">Reference proteome</keyword>
<reference evidence="1 2" key="1">
    <citation type="submission" date="2024-04" db="EMBL/GenBank/DDBJ databases">
        <title>Novel genus in family Flammeovirgaceae.</title>
        <authorList>
            <person name="Nguyen T.H."/>
            <person name="Vuong T.Q."/>
            <person name="Le H."/>
            <person name="Kim S.-G."/>
        </authorList>
    </citation>
    <scope>NUCLEOTIDE SEQUENCE [LARGE SCALE GENOMIC DNA]</scope>
    <source>
        <strain evidence="1 2">JCM 23209</strain>
    </source>
</reference>
<accession>A0AAW9RUW6</accession>
<evidence type="ECO:0000313" key="2">
    <source>
        <dbReference type="Proteomes" id="UP001403385"/>
    </source>
</evidence>
<organism evidence="1 2">
    <name type="scientific">Rapidithrix thailandica</name>
    <dbReference type="NCBI Taxonomy" id="413964"/>
    <lineage>
        <taxon>Bacteria</taxon>
        <taxon>Pseudomonadati</taxon>
        <taxon>Bacteroidota</taxon>
        <taxon>Cytophagia</taxon>
        <taxon>Cytophagales</taxon>
        <taxon>Flammeovirgaceae</taxon>
        <taxon>Rapidithrix</taxon>
    </lineage>
</organism>
<dbReference type="PROSITE" id="PS51257">
    <property type="entry name" value="PROKAR_LIPOPROTEIN"/>
    <property type="match status" value="1"/>
</dbReference>
<name>A0AAW9RUW6_9BACT</name>
<evidence type="ECO:0008006" key="3">
    <source>
        <dbReference type="Google" id="ProtNLM"/>
    </source>
</evidence>
<dbReference type="AlphaFoldDB" id="A0AAW9RUW6"/>
<dbReference type="EMBL" id="JBDKWZ010000006">
    <property type="protein sequence ID" value="MEN7548564.1"/>
    <property type="molecule type" value="Genomic_DNA"/>
</dbReference>
<proteinExistence type="predicted"/>
<dbReference type="Proteomes" id="UP001403385">
    <property type="component" value="Unassembled WGS sequence"/>
</dbReference>
<sequence length="279" mass="31545">MKQLQNAVKWGVMTLLCSGVLACTSHREKEGEDNANAGKVQDAMIGNPPAEGFHLESSDQKAIEVADDVMKAMGGRQNWDNTRFISWNFFGVRSLVWDKWEGRVRIDIPEQETSIAMNIHTMKGKAWVNEKEVSDPEALSNLLQRGKEIWINDSYWLVMPFKLKDSGVTLKYQGEEADQQGKRCDVLQLTFESVGVTPENKYQVFVEKDSELVSQWAFFAKATDEEPAFVTPWVGYEKKGNILLSGDRGDRKLSEIEVHESLPDKVFTSMAAPTFTEDL</sequence>
<comment type="caution">
    <text evidence="1">The sequence shown here is derived from an EMBL/GenBank/DDBJ whole genome shotgun (WGS) entry which is preliminary data.</text>
</comment>